<dbReference type="PANTHER" id="PTHR12526">
    <property type="entry name" value="GLYCOSYLTRANSFERASE"/>
    <property type="match status" value="1"/>
</dbReference>
<dbReference type="Proteomes" id="UP001157439">
    <property type="component" value="Unassembled WGS sequence"/>
</dbReference>
<dbReference type="EMBL" id="BSPO01000002">
    <property type="protein sequence ID" value="GLS83102.1"/>
    <property type="molecule type" value="Genomic_DNA"/>
</dbReference>
<keyword evidence="3" id="KW-1185">Reference proteome</keyword>
<dbReference type="GO" id="GO:0016757">
    <property type="term" value="F:glycosyltransferase activity"/>
    <property type="evidence" value="ECO:0007669"/>
    <property type="project" value="InterPro"/>
</dbReference>
<dbReference type="Gene3D" id="3.40.50.2000">
    <property type="entry name" value="Glycogen Phosphorylase B"/>
    <property type="match status" value="2"/>
</dbReference>
<name>A0AA37WW85_9GAMM</name>
<sequence length="326" mass="36975">MISLSQGQDYPVSDKIELITFPEKSSRSLWRWYRRRDSRKRLLQAINTLAHGKPFDLILGNLEDANALLSGLGLKNVYMVVHNTISRELHQERRRPLKYLKLKSKKKRMDGQHLICVSKGVEEDVRNWQAISPSSVRTIYNPLNQQALIDELETQHPSTELGQYIIHVGRFARTKRHDLLMNMMSQLKSDVKLVCLCSKPKRVNALAKQYGVEHKVIAPGFDPNPYPWIANAEAMVLASDFEGFPTVLIESLALGTQVVSADCQHGPSEILLDELRQNLVPMDKRHELHRYVEHALSNPVDVSNAAVLKATQGQVVAQQYLTLADS</sequence>
<reference evidence="2 3" key="1">
    <citation type="journal article" date="2014" name="Int. J. Syst. Evol. Microbiol.">
        <title>Complete genome sequence of Corynebacterium casei LMG S-19264T (=DSM 44701T), isolated from a smear-ripened cheese.</title>
        <authorList>
            <consortium name="US DOE Joint Genome Institute (JGI-PGF)"/>
            <person name="Walter F."/>
            <person name="Albersmeier A."/>
            <person name="Kalinowski J."/>
            <person name="Ruckert C."/>
        </authorList>
    </citation>
    <scope>NUCLEOTIDE SEQUENCE [LARGE SCALE GENOMIC DNA]</scope>
    <source>
        <strain evidence="2 3">NBRC 112785</strain>
    </source>
</reference>
<evidence type="ECO:0000313" key="2">
    <source>
        <dbReference type="EMBL" id="GLS83102.1"/>
    </source>
</evidence>
<feature type="domain" description="Glycosyl transferase family 1" evidence="1">
    <location>
        <begin position="154"/>
        <end position="299"/>
    </location>
</feature>
<dbReference type="Pfam" id="PF00534">
    <property type="entry name" value="Glycos_transf_1"/>
    <property type="match status" value="1"/>
</dbReference>
<comment type="caution">
    <text evidence="2">The sequence shown here is derived from an EMBL/GenBank/DDBJ whole genome shotgun (WGS) entry which is preliminary data.</text>
</comment>
<dbReference type="GO" id="GO:1901135">
    <property type="term" value="P:carbohydrate derivative metabolic process"/>
    <property type="evidence" value="ECO:0007669"/>
    <property type="project" value="UniProtKB-ARBA"/>
</dbReference>
<dbReference type="CDD" id="cd03811">
    <property type="entry name" value="GT4_GT28_WabH-like"/>
    <property type="match status" value="1"/>
</dbReference>
<accession>A0AA37WW85</accession>
<keyword evidence="2" id="KW-0808">Transferase</keyword>
<protein>
    <submittedName>
        <fullName evidence="2">Glycosyl transferase</fullName>
    </submittedName>
</protein>
<organism evidence="2 3">
    <name type="scientific">Paraferrimonas haliotis</name>
    <dbReference type="NCBI Taxonomy" id="2013866"/>
    <lineage>
        <taxon>Bacteria</taxon>
        <taxon>Pseudomonadati</taxon>
        <taxon>Pseudomonadota</taxon>
        <taxon>Gammaproteobacteria</taxon>
        <taxon>Alteromonadales</taxon>
        <taxon>Ferrimonadaceae</taxon>
        <taxon>Paraferrimonas</taxon>
    </lineage>
</organism>
<dbReference type="AlphaFoldDB" id="A0AA37WW85"/>
<gene>
    <name evidence="2" type="primary">wabH</name>
    <name evidence="2" type="ORF">GCM10007894_10790</name>
</gene>
<dbReference type="PANTHER" id="PTHR12526:SF638">
    <property type="entry name" value="SPORE COAT PROTEIN SA"/>
    <property type="match status" value="1"/>
</dbReference>
<dbReference type="InterPro" id="IPR001296">
    <property type="entry name" value="Glyco_trans_1"/>
</dbReference>
<dbReference type="SUPFAM" id="SSF53756">
    <property type="entry name" value="UDP-Glycosyltransferase/glycogen phosphorylase"/>
    <property type="match status" value="1"/>
</dbReference>
<evidence type="ECO:0000313" key="3">
    <source>
        <dbReference type="Proteomes" id="UP001157439"/>
    </source>
</evidence>
<proteinExistence type="predicted"/>
<evidence type="ECO:0000259" key="1">
    <source>
        <dbReference type="Pfam" id="PF00534"/>
    </source>
</evidence>